<evidence type="ECO:0000313" key="1">
    <source>
        <dbReference type="EMBL" id="OCH84159.1"/>
    </source>
</evidence>
<dbReference type="AlphaFoldDB" id="A0A8E2DFT9"/>
<feature type="non-terminal residue" evidence="1">
    <location>
        <position position="1"/>
    </location>
</feature>
<gene>
    <name evidence="1" type="ORF">OBBRIDRAFT_799329</name>
</gene>
<name>A0A8E2DFT9_9APHY</name>
<protein>
    <submittedName>
        <fullName evidence="1">Uncharacterized protein</fullName>
    </submittedName>
</protein>
<accession>A0A8E2DFT9</accession>
<keyword evidence="2" id="KW-1185">Reference proteome</keyword>
<sequence length="89" mass="9847">MDVTAFQGPPDAEDSVLMPSYLATNISADATKAEIFRREMEIEKASGGFMYCCDADRDSDQRLGQFASDWTPAFIWVEGQPAPTADLMF</sequence>
<proteinExistence type="predicted"/>
<dbReference type="EMBL" id="KV722714">
    <property type="protein sequence ID" value="OCH84159.1"/>
    <property type="molecule type" value="Genomic_DNA"/>
</dbReference>
<evidence type="ECO:0000313" key="2">
    <source>
        <dbReference type="Proteomes" id="UP000250043"/>
    </source>
</evidence>
<reference evidence="1 2" key="1">
    <citation type="submission" date="2016-07" db="EMBL/GenBank/DDBJ databases">
        <title>Draft genome of the white-rot fungus Obba rivulosa 3A-2.</title>
        <authorList>
            <consortium name="DOE Joint Genome Institute"/>
            <person name="Miettinen O."/>
            <person name="Riley R."/>
            <person name="Acob R."/>
            <person name="Barry K."/>
            <person name="Cullen D."/>
            <person name="De Vries R."/>
            <person name="Hainaut M."/>
            <person name="Hatakka A."/>
            <person name="Henrissat B."/>
            <person name="Hilden K."/>
            <person name="Kuo R."/>
            <person name="Labutti K."/>
            <person name="Lipzen A."/>
            <person name="Makela M.R."/>
            <person name="Sandor L."/>
            <person name="Spatafora J.W."/>
            <person name="Grigoriev I.V."/>
            <person name="Hibbett D.S."/>
        </authorList>
    </citation>
    <scope>NUCLEOTIDE SEQUENCE [LARGE SCALE GENOMIC DNA]</scope>
    <source>
        <strain evidence="1 2">3A-2</strain>
    </source>
</reference>
<organism evidence="1 2">
    <name type="scientific">Obba rivulosa</name>
    <dbReference type="NCBI Taxonomy" id="1052685"/>
    <lineage>
        <taxon>Eukaryota</taxon>
        <taxon>Fungi</taxon>
        <taxon>Dikarya</taxon>
        <taxon>Basidiomycota</taxon>
        <taxon>Agaricomycotina</taxon>
        <taxon>Agaricomycetes</taxon>
        <taxon>Polyporales</taxon>
        <taxon>Gelatoporiaceae</taxon>
        <taxon>Obba</taxon>
    </lineage>
</organism>
<dbReference type="Proteomes" id="UP000250043">
    <property type="component" value="Unassembled WGS sequence"/>
</dbReference>